<keyword evidence="1" id="KW-1133">Transmembrane helix</keyword>
<keyword evidence="3" id="KW-1185">Reference proteome</keyword>
<protein>
    <submittedName>
        <fullName evidence="2">Uncharacterized protein</fullName>
    </submittedName>
</protein>
<keyword evidence="1" id="KW-0812">Transmembrane</keyword>
<sequence>MRSSLRPEDVWRPVFYPVGFANISSPSSLILCVCVCCCCCCFCCCCRRWCCCRAPIYCCWLFGFVVNMVVVMCLWLSGCVLRLAVVICCFGLAFEGPEVRGHCRLRALSQVWPMTQHCIIMTRISTRSNPIA</sequence>
<evidence type="ECO:0000256" key="1">
    <source>
        <dbReference type="SAM" id="Phobius"/>
    </source>
</evidence>
<evidence type="ECO:0000313" key="2">
    <source>
        <dbReference type="EMBL" id="CAE8641184.1"/>
    </source>
</evidence>
<comment type="caution">
    <text evidence="2">The sequence shown here is derived from an EMBL/GenBank/DDBJ whole genome shotgun (WGS) entry which is preliminary data.</text>
</comment>
<reference evidence="2" key="1">
    <citation type="submission" date="2021-02" db="EMBL/GenBank/DDBJ databases">
        <authorList>
            <person name="Dougan E. K."/>
            <person name="Rhodes N."/>
            <person name="Thang M."/>
            <person name="Chan C."/>
        </authorList>
    </citation>
    <scope>NUCLEOTIDE SEQUENCE</scope>
</reference>
<organism evidence="2 3">
    <name type="scientific">Polarella glacialis</name>
    <name type="common">Dinoflagellate</name>
    <dbReference type="NCBI Taxonomy" id="89957"/>
    <lineage>
        <taxon>Eukaryota</taxon>
        <taxon>Sar</taxon>
        <taxon>Alveolata</taxon>
        <taxon>Dinophyceae</taxon>
        <taxon>Suessiales</taxon>
        <taxon>Suessiaceae</taxon>
        <taxon>Polarella</taxon>
    </lineage>
</organism>
<feature type="transmembrane region" description="Helical" evidence="1">
    <location>
        <begin position="57"/>
        <end position="78"/>
    </location>
</feature>
<dbReference type="Proteomes" id="UP000654075">
    <property type="component" value="Unassembled WGS sequence"/>
</dbReference>
<gene>
    <name evidence="2" type="ORF">PGLA1383_LOCUS55905</name>
</gene>
<evidence type="ECO:0000313" key="3">
    <source>
        <dbReference type="Proteomes" id="UP000654075"/>
    </source>
</evidence>
<name>A0A813HTY2_POLGL</name>
<keyword evidence="1" id="KW-0472">Membrane</keyword>
<dbReference type="AlphaFoldDB" id="A0A813HTY2"/>
<feature type="transmembrane region" description="Helical" evidence="1">
    <location>
        <begin position="20"/>
        <end position="45"/>
    </location>
</feature>
<accession>A0A813HTY2</accession>
<proteinExistence type="predicted"/>
<dbReference type="EMBL" id="CAJNNV010032841">
    <property type="protein sequence ID" value="CAE8641184.1"/>
    <property type="molecule type" value="Genomic_DNA"/>
</dbReference>